<organism evidence="5">
    <name type="scientific">Dendroctonus ponderosae</name>
    <name type="common">Mountain pine beetle</name>
    <dbReference type="NCBI Taxonomy" id="77166"/>
    <lineage>
        <taxon>Eukaryota</taxon>
        <taxon>Metazoa</taxon>
        <taxon>Ecdysozoa</taxon>
        <taxon>Arthropoda</taxon>
        <taxon>Hexapoda</taxon>
        <taxon>Insecta</taxon>
        <taxon>Pterygota</taxon>
        <taxon>Neoptera</taxon>
        <taxon>Endopterygota</taxon>
        <taxon>Coleoptera</taxon>
        <taxon>Polyphaga</taxon>
        <taxon>Cucujiformia</taxon>
        <taxon>Curculionidae</taxon>
        <taxon>Scolytinae</taxon>
        <taxon>Dendroctonus</taxon>
    </lineage>
</organism>
<dbReference type="CDD" id="cd02987">
    <property type="entry name" value="Phd_like_Phd"/>
    <property type="match status" value="1"/>
</dbReference>
<feature type="domain" description="Phosducin" evidence="4">
    <location>
        <begin position="40"/>
        <end position="108"/>
    </location>
</feature>
<evidence type="ECO:0000313" key="8">
    <source>
        <dbReference type="EnsemblMetazoa" id="XP_019755823.1"/>
    </source>
</evidence>
<dbReference type="OrthoDB" id="70588at2759"/>
<keyword evidence="2" id="KW-0597">Phosphoprotein</keyword>
<sequence length="281" mass="31398">MATLEDKILGEKLHNYCSSSEGSDNEDSGAESSDKKAAVAKTNLPLEINKWEGSSTNTGPKGVIEDWRKFKQLESAKRTESGKEMVELAKKLTMTVRTTLEDEREQAALEDPELAELLDDDFLLHYQKQRIEEMIQQTNLSKKFGDLMFLRNSKDFLEAIDKEDKTVTVIIHIYEEHVHPCRLMNQCLIQLSKIYNTVKFAAILAPLASVSREFRAGGLPALLVYKSGNIIGNFVKLTNDLGDNFQAEDVQSFLVEHGLLEDKSLTPALVKNSAADGSDSD</sequence>
<evidence type="ECO:0000256" key="1">
    <source>
        <dbReference type="ARBA" id="ARBA00009686"/>
    </source>
</evidence>
<dbReference type="PRINTS" id="PR00677">
    <property type="entry name" value="PHOSDUCIN"/>
</dbReference>
<evidence type="ECO:0000313" key="5">
    <source>
        <dbReference type="EMBL" id="ENN79719.1"/>
    </source>
</evidence>
<dbReference type="EMBL" id="KB630779">
    <property type="protein sequence ID" value="ERL83863.1"/>
    <property type="molecule type" value="Genomic_DNA"/>
</dbReference>
<feature type="domain" description="Phosducin" evidence="4">
    <location>
        <begin position="118"/>
        <end position="272"/>
    </location>
</feature>
<dbReference type="OMA" id="GIIEMMP"/>
<dbReference type="STRING" id="77166.N6TH14"/>
<name>N6TH14_DENPD</name>
<dbReference type="InterPro" id="IPR051499">
    <property type="entry name" value="Phosducin-like_reg"/>
</dbReference>
<evidence type="ECO:0000256" key="3">
    <source>
        <dbReference type="SAM" id="MobiDB-lite"/>
    </source>
</evidence>
<dbReference type="SUPFAM" id="SSF52833">
    <property type="entry name" value="Thioredoxin-like"/>
    <property type="match status" value="1"/>
</dbReference>
<dbReference type="PANTHER" id="PTHR46052:SF1">
    <property type="entry name" value="PHOSDUCIN-LIKE PROTEIN"/>
    <property type="match status" value="1"/>
</dbReference>
<comment type="similarity">
    <text evidence="1">Belongs to the phosducin family.</text>
</comment>
<dbReference type="InterPro" id="IPR036249">
    <property type="entry name" value="Thioredoxin-like_sf"/>
</dbReference>
<dbReference type="Gene3D" id="3.40.30.10">
    <property type="entry name" value="Glutaredoxin"/>
    <property type="match status" value="1"/>
</dbReference>
<evidence type="ECO:0000313" key="7">
    <source>
        <dbReference type="EMBL" id="ERL84256.1"/>
    </source>
</evidence>
<dbReference type="EMBL" id="KB631357">
    <property type="protein sequence ID" value="ERL84256.1"/>
    <property type="molecule type" value="Genomic_DNA"/>
</dbReference>
<evidence type="ECO:0000313" key="9">
    <source>
        <dbReference type="Proteomes" id="UP000019118"/>
    </source>
</evidence>
<dbReference type="HOGENOM" id="CLU_085598_0_0_1"/>
<reference evidence="8" key="2">
    <citation type="submission" date="2024-08" db="UniProtKB">
        <authorList>
            <consortium name="EnsemblMetazoa"/>
        </authorList>
    </citation>
    <scope>IDENTIFICATION</scope>
</reference>
<reference evidence="9 10" key="1">
    <citation type="journal article" date="2013" name="Genome Biol.">
        <title>Draft genome of the mountain pine beetle, Dendroctonus ponderosae Hopkins, a major forest pest.</title>
        <authorList>
            <person name="Keeling C.I."/>
            <person name="Yuen M.M."/>
            <person name="Liao N.Y."/>
            <person name="Docking T.R."/>
            <person name="Chan S.K."/>
            <person name="Taylor G.A."/>
            <person name="Palmquist D.L."/>
            <person name="Jackman S.D."/>
            <person name="Nguyen A."/>
            <person name="Li M."/>
            <person name="Henderson H."/>
            <person name="Janes J.K."/>
            <person name="Zhao Y."/>
            <person name="Pandoh P."/>
            <person name="Moore R."/>
            <person name="Sperling F.A."/>
            <person name="Huber D.P."/>
            <person name="Birol I."/>
            <person name="Jones S.J."/>
            <person name="Bohlmann J."/>
        </authorList>
    </citation>
    <scope>NUCLEOTIDE SEQUENCE</scope>
</reference>
<proteinExistence type="inferred from homology"/>
<dbReference type="InterPro" id="IPR024253">
    <property type="entry name" value="Phosducin_thioredoxin-like_dom"/>
</dbReference>
<dbReference type="Pfam" id="PF02114">
    <property type="entry name" value="Phosducin"/>
    <property type="match status" value="2"/>
</dbReference>
<dbReference type="Proteomes" id="UP000019118">
    <property type="component" value="Unassembled WGS sequence"/>
</dbReference>
<dbReference type="GO" id="GO:0008277">
    <property type="term" value="P:regulation of G protein-coupled receptor signaling pathway"/>
    <property type="evidence" value="ECO:0007669"/>
    <property type="project" value="InterPro"/>
</dbReference>
<evidence type="ECO:0000313" key="6">
    <source>
        <dbReference type="EMBL" id="ERL83863.1"/>
    </source>
</evidence>
<dbReference type="EnsemblMetazoa" id="XM_019900264.1">
    <property type="protein sequence ID" value="XP_019755823.1"/>
    <property type="gene ID" value="LOC109534533"/>
</dbReference>
<dbReference type="Proteomes" id="UP000030742">
    <property type="component" value="Unassembled WGS sequence"/>
</dbReference>
<evidence type="ECO:0000256" key="2">
    <source>
        <dbReference type="ARBA" id="ARBA00022553"/>
    </source>
</evidence>
<protein>
    <recommendedName>
        <fullName evidence="4">Phosducin domain-containing protein</fullName>
    </recommendedName>
</protein>
<evidence type="ECO:0000259" key="4">
    <source>
        <dbReference type="Pfam" id="PF02114"/>
    </source>
</evidence>
<keyword evidence="9" id="KW-1185">Reference proteome</keyword>
<dbReference type="KEGG" id="dpa:109534533"/>
<dbReference type="PANTHER" id="PTHR46052">
    <property type="entry name" value="PHOSDUCIN-LIKE PROTEIN"/>
    <property type="match status" value="1"/>
</dbReference>
<gene>
    <name evidence="8" type="primary">109534533</name>
    <name evidence="6" type="ORF">D910_01130</name>
    <name evidence="7" type="ORF">D910_01637</name>
    <name evidence="5" type="ORF">YQE_03775</name>
</gene>
<dbReference type="InterPro" id="IPR023196">
    <property type="entry name" value="Phosducin_N_dom_sf"/>
</dbReference>
<feature type="compositionally biased region" description="Basic and acidic residues" evidence="3">
    <location>
        <begin position="1"/>
        <end position="14"/>
    </location>
</feature>
<accession>N6TH14</accession>
<dbReference type="InterPro" id="IPR001200">
    <property type="entry name" value="Phosducin"/>
</dbReference>
<feature type="non-terminal residue" evidence="5">
    <location>
        <position position="1"/>
    </location>
</feature>
<dbReference type="AlphaFoldDB" id="N6TH14"/>
<evidence type="ECO:0000313" key="10">
    <source>
        <dbReference type="Proteomes" id="UP000030742"/>
    </source>
</evidence>
<dbReference type="EMBL" id="KB740648">
    <property type="protein sequence ID" value="ENN79719.1"/>
    <property type="molecule type" value="Genomic_DNA"/>
</dbReference>
<dbReference type="Gene3D" id="1.10.168.10">
    <property type="entry name" value="Phosducin, domain 2"/>
    <property type="match status" value="1"/>
</dbReference>
<feature type="region of interest" description="Disordered" evidence="3">
    <location>
        <begin position="1"/>
        <end position="38"/>
    </location>
</feature>